<dbReference type="RefSeq" id="XP_033524508.1">
    <property type="nucleotide sequence ID" value="XM_033668085.1"/>
</dbReference>
<feature type="compositionally biased region" description="Polar residues" evidence="1">
    <location>
        <begin position="429"/>
        <end position="448"/>
    </location>
</feature>
<feature type="region of interest" description="Disordered" evidence="1">
    <location>
        <begin position="99"/>
        <end position="572"/>
    </location>
</feature>
<feature type="compositionally biased region" description="Polar residues" evidence="1">
    <location>
        <begin position="474"/>
        <end position="488"/>
    </location>
</feature>
<proteinExistence type="predicted"/>
<gene>
    <name evidence="2" type="ORF">P153DRAFT_366590</name>
</gene>
<accession>A0A6A6AI58</accession>
<feature type="compositionally biased region" description="Low complexity" evidence="1">
    <location>
        <begin position="372"/>
        <end position="393"/>
    </location>
</feature>
<dbReference type="Proteomes" id="UP000799771">
    <property type="component" value="Unassembled WGS sequence"/>
</dbReference>
<feature type="compositionally biased region" description="Polar residues" evidence="1">
    <location>
        <begin position="116"/>
        <end position="128"/>
    </location>
</feature>
<evidence type="ECO:0000256" key="1">
    <source>
        <dbReference type="SAM" id="MobiDB-lite"/>
    </source>
</evidence>
<feature type="compositionally biased region" description="Basic and acidic residues" evidence="1">
    <location>
        <begin position="249"/>
        <end position="263"/>
    </location>
</feature>
<dbReference type="AlphaFoldDB" id="A0A6A6AI58"/>
<protein>
    <submittedName>
        <fullName evidence="2">Uncharacterized protein</fullName>
    </submittedName>
</protein>
<evidence type="ECO:0000313" key="2">
    <source>
        <dbReference type="EMBL" id="KAF2130121.1"/>
    </source>
</evidence>
<feature type="compositionally biased region" description="Basic and acidic residues" evidence="1">
    <location>
        <begin position="533"/>
        <end position="550"/>
    </location>
</feature>
<dbReference type="OrthoDB" id="428854at2759"/>
<feature type="compositionally biased region" description="Low complexity" evidence="1">
    <location>
        <begin position="449"/>
        <end position="462"/>
    </location>
</feature>
<feature type="region of interest" description="Disordered" evidence="1">
    <location>
        <begin position="1"/>
        <end position="40"/>
    </location>
</feature>
<dbReference type="EMBL" id="ML977505">
    <property type="protein sequence ID" value="KAF2130121.1"/>
    <property type="molecule type" value="Genomic_DNA"/>
</dbReference>
<organism evidence="2 3">
    <name type="scientific">Dothidotthia symphoricarpi CBS 119687</name>
    <dbReference type="NCBI Taxonomy" id="1392245"/>
    <lineage>
        <taxon>Eukaryota</taxon>
        <taxon>Fungi</taxon>
        <taxon>Dikarya</taxon>
        <taxon>Ascomycota</taxon>
        <taxon>Pezizomycotina</taxon>
        <taxon>Dothideomycetes</taxon>
        <taxon>Pleosporomycetidae</taxon>
        <taxon>Pleosporales</taxon>
        <taxon>Dothidotthiaceae</taxon>
        <taxon>Dothidotthia</taxon>
    </lineage>
</organism>
<feature type="compositionally biased region" description="Low complexity" evidence="1">
    <location>
        <begin position="489"/>
        <end position="502"/>
    </location>
</feature>
<sequence>MSSANPFRASPPPSNAPFVAVPQASLSTPDSTPEAREDGRFVLDDTISLPPRTKKHVRIESSTVFIPPQSNIDSPDMTAYAALTPPLGATHSMTSPFPTYPAGWSDERIQAAQDARVSSWSSPGASQPTPYPSGVPANPFSRTLATIEPQEQEGVVERTAAEGAVQSNNRASLDVESFKNLLLTGRPSARPSAQSPKTAASTISSAPIFESSSSTDTSISRQSLFDHSYEAHAESPRTSYEMAASDEDERNRLVSEVRKEKKQPPPAPKPRHGKPVAPRQPQTVSFDDFAVNVPAPAPVSRQNSFDTNKPLPPTPVASQPPLHITTQDSTQHQPAPVELRLSDTPSTSDVLHSQKRAPPPVPLARRQSQLRSSVTSNRSRSSSSITMSSQVSIDAVLPSPSASINDPMSSIKSPPPPPPRRHGARLANMDTSSANSSTTELPQRSTSVRTTASSQGPSSSRRSTIDSEPAPSVSGVNRTSSISSTRNPTRTTSGESTGSTMQSPPPLPPPRRRQSNRSSLDQQRPHVPSSPTESRRTSMENRRTSVESKRRTSGASESSLRHVYAPADEKFTSNDYALYSPREEVENILGAGVAQDEGRKDSTSILDDMERFQREIDELRAKFTQAG</sequence>
<feature type="compositionally biased region" description="Polar residues" evidence="1">
    <location>
        <begin position="191"/>
        <end position="200"/>
    </location>
</feature>
<reference evidence="2" key="1">
    <citation type="journal article" date="2020" name="Stud. Mycol.">
        <title>101 Dothideomycetes genomes: a test case for predicting lifestyles and emergence of pathogens.</title>
        <authorList>
            <person name="Haridas S."/>
            <person name="Albert R."/>
            <person name="Binder M."/>
            <person name="Bloem J."/>
            <person name="Labutti K."/>
            <person name="Salamov A."/>
            <person name="Andreopoulos B."/>
            <person name="Baker S."/>
            <person name="Barry K."/>
            <person name="Bills G."/>
            <person name="Bluhm B."/>
            <person name="Cannon C."/>
            <person name="Castanera R."/>
            <person name="Culley D."/>
            <person name="Daum C."/>
            <person name="Ezra D."/>
            <person name="Gonzalez J."/>
            <person name="Henrissat B."/>
            <person name="Kuo A."/>
            <person name="Liang C."/>
            <person name="Lipzen A."/>
            <person name="Lutzoni F."/>
            <person name="Magnuson J."/>
            <person name="Mondo S."/>
            <person name="Nolan M."/>
            <person name="Ohm R."/>
            <person name="Pangilinan J."/>
            <person name="Park H.-J."/>
            <person name="Ramirez L."/>
            <person name="Alfaro M."/>
            <person name="Sun H."/>
            <person name="Tritt A."/>
            <person name="Yoshinaga Y."/>
            <person name="Zwiers L.-H."/>
            <person name="Turgeon B."/>
            <person name="Goodwin S."/>
            <person name="Spatafora J."/>
            <person name="Crous P."/>
            <person name="Grigoriev I."/>
        </authorList>
    </citation>
    <scope>NUCLEOTIDE SEQUENCE</scope>
    <source>
        <strain evidence="2">CBS 119687</strain>
    </source>
</reference>
<name>A0A6A6AI58_9PLEO</name>
<feature type="compositionally biased region" description="Polar residues" evidence="1">
    <location>
        <begin position="400"/>
        <end position="412"/>
    </location>
</feature>
<feature type="compositionally biased region" description="Low complexity" evidence="1">
    <location>
        <begin position="201"/>
        <end position="223"/>
    </location>
</feature>
<evidence type="ECO:0000313" key="3">
    <source>
        <dbReference type="Proteomes" id="UP000799771"/>
    </source>
</evidence>
<keyword evidence="3" id="KW-1185">Reference proteome</keyword>
<dbReference type="GeneID" id="54408517"/>
<feature type="compositionally biased region" description="Polar residues" evidence="1">
    <location>
        <begin position="324"/>
        <end position="333"/>
    </location>
</feature>